<sequence>MAFTSARSIVNMKDNIQFEPENARINKYTLADELPAQLSELNLRPRSMTQASYTIRRVTPKDKDLVLKFLRRFFFRDEPMNLAVNLLETAESRCMDLEDYAAATLDDEVSVAAVDENGDYVGLIINGIVRREEVDYTDKSEECPDPKFRRILKVLGHLDREARIWDKLHPSCHTVLEIRIASTHSAWRGRGLMRVLCEETERLARSIDAGALRMDTTSAFSAAAAERLKNCEGILNDLTSYQNRIPT</sequence>
<evidence type="ECO:0000313" key="1">
    <source>
        <dbReference type="EMBL" id="KAJ0176015.1"/>
    </source>
</evidence>
<dbReference type="Proteomes" id="UP000824533">
    <property type="component" value="Linkage Group LG14"/>
</dbReference>
<accession>A0ACC1CX17</accession>
<evidence type="ECO:0000313" key="2">
    <source>
        <dbReference type="Proteomes" id="UP000824533"/>
    </source>
</evidence>
<comment type="caution">
    <text evidence="1">The sequence shown here is derived from an EMBL/GenBank/DDBJ whole genome shotgun (WGS) entry which is preliminary data.</text>
</comment>
<keyword evidence="2" id="KW-1185">Reference proteome</keyword>
<dbReference type="EMBL" id="CM034400">
    <property type="protein sequence ID" value="KAJ0176015.1"/>
    <property type="molecule type" value="Genomic_DNA"/>
</dbReference>
<gene>
    <name evidence="1" type="ORF">K1T71_008189</name>
</gene>
<proteinExistence type="predicted"/>
<protein>
    <submittedName>
        <fullName evidence="1">Uncharacterized protein</fullName>
    </submittedName>
</protein>
<name>A0ACC1CX17_9NEOP</name>
<reference evidence="1 2" key="1">
    <citation type="journal article" date="2021" name="Front. Genet.">
        <title>Chromosome-Level Genome Assembly Reveals Significant Gene Expansion in the Toll and IMD Signaling Pathways of Dendrolimus kikuchii.</title>
        <authorList>
            <person name="Zhou J."/>
            <person name="Wu P."/>
            <person name="Xiong Z."/>
            <person name="Liu N."/>
            <person name="Zhao N."/>
            <person name="Ji M."/>
            <person name="Qiu Y."/>
            <person name="Yang B."/>
        </authorList>
    </citation>
    <scope>NUCLEOTIDE SEQUENCE [LARGE SCALE GENOMIC DNA]</scope>
    <source>
        <strain evidence="1">Ann1</strain>
    </source>
</reference>
<organism evidence="1 2">
    <name type="scientific">Dendrolimus kikuchii</name>
    <dbReference type="NCBI Taxonomy" id="765133"/>
    <lineage>
        <taxon>Eukaryota</taxon>
        <taxon>Metazoa</taxon>
        <taxon>Ecdysozoa</taxon>
        <taxon>Arthropoda</taxon>
        <taxon>Hexapoda</taxon>
        <taxon>Insecta</taxon>
        <taxon>Pterygota</taxon>
        <taxon>Neoptera</taxon>
        <taxon>Endopterygota</taxon>
        <taxon>Lepidoptera</taxon>
        <taxon>Glossata</taxon>
        <taxon>Ditrysia</taxon>
        <taxon>Bombycoidea</taxon>
        <taxon>Lasiocampidae</taxon>
        <taxon>Dendrolimus</taxon>
    </lineage>
</organism>